<dbReference type="InterPro" id="IPR036259">
    <property type="entry name" value="MFS_trans_sf"/>
</dbReference>
<feature type="transmembrane region" description="Helical" evidence="7">
    <location>
        <begin position="403"/>
        <end position="423"/>
    </location>
</feature>
<dbReference type="Pfam" id="PF00083">
    <property type="entry name" value="Sugar_tr"/>
    <property type="match status" value="1"/>
</dbReference>
<name>A0ABD1KE41_9TELE</name>
<feature type="transmembrane region" description="Helical" evidence="7">
    <location>
        <begin position="193"/>
        <end position="214"/>
    </location>
</feature>
<feature type="compositionally biased region" description="Pro residues" evidence="6">
    <location>
        <begin position="731"/>
        <end position="740"/>
    </location>
</feature>
<keyword evidence="3 7" id="KW-1133">Transmembrane helix</keyword>
<feature type="transmembrane region" description="Helical" evidence="7">
    <location>
        <begin position="245"/>
        <end position="265"/>
    </location>
</feature>
<evidence type="ECO:0008006" key="10">
    <source>
        <dbReference type="Google" id="ProtNLM"/>
    </source>
</evidence>
<feature type="transmembrane region" description="Helical" evidence="7">
    <location>
        <begin position="430"/>
        <end position="452"/>
    </location>
</feature>
<evidence type="ECO:0000256" key="2">
    <source>
        <dbReference type="ARBA" id="ARBA00022692"/>
    </source>
</evidence>
<evidence type="ECO:0000256" key="7">
    <source>
        <dbReference type="SAM" id="Phobius"/>
    </source>
</evidence>
<keyword evidence="4 7" id="KW-0472">Membrane</keyword>
<feature type="region of interest" description="Disordered" evidence="6">
    <location>
        <begin position="662"/>
        <end position="794"/>
    </location>
</feature>
<evidence type="ECO:0000256" key="4">
    <source>
        <dbReference type="ARBA" id="ARBA00023136"/>
    </source>
</evidence>
<comment type="subcellular location">
    <subcellularLocation>
        <location evidence="1">Membrane</location>
        <topology evidence="1">Multi-pass membrane protein</topology>
    </subcellularLocation>
</comment>
<dbReference type="PANTHER" id="PTHR24064">
    <property type="entry name" value="SOLUTE CARRIER FAMILY 22 MEMBER"/>
    <property type="match status" value="1"/>
</dbReference>
<dbReference type="SUPFAM" id="SSF103473">
    <property type="entry name" value="MFS general substrate transporter"/>
    <property type="match status" value="1"/>
</dbReference>
<evidence type="ECO:0000256" key="1">
    <source>
        <dbReference type="ARBA" id="ARBA00004141"/>
    </source>
</evidence>
<evidence type="ECO:0000256" key="6">
    <source>
        <dbReference type="SAM" id="MobiDB-lite"/>
    </source>
</evidence>
<proteinExistence type="predicted"/>
<dbReference type="AlphaFoldDB" id="A0ABD1KE41"/>
<evidence type="ECO:0000313" key="9">
    <source>
        <dbReference type="Proteomes" id="UP001591681"/>
    </source>
</evidence>
<dbReference type="Proteomes" id="UP001591681">
    <property type="component" value="Unassembled WGS sequence"/>
</dbReference>
<dbReference type="Gene3D" id="1.20.1250.20">
    <property type="entry name" value="MFS general substrate transporter like domains"/>
    <property type="match status" value="1"/>
</dbReference>
<comment type="caution">
    <text evidence="8">The sequence shown here is derived from an EMBL/GenBank/DDBJ whole genome shotgun (WGS) entry which is preliminary data.</text>
</comment>
<feature type="transmembrane region" description="Helical" evidence="7">
    <location>
        <begin position="506"/>
        <end position="525"/>
    </location>
</feature>
<dbReference type="EMBL" id="JBHFQA010000006">
    <property type="protein sequence ID" value="KAL2097276.1"/>
    <property type="molecule type" value="Genomic_DNA"/>
</dbReference>
<feature type="compositionally biased region" description="Pro residues" evidence="6">
    <location>
        <begin position="973"/>
        <end position="982"/>
    </location>
</feature>
<accession>A0ABD1KE41</accession>
<feature type="transmembrane region" description="Helical" evidence="7">
    <location>
        <begin position="531"/>
        <end position="552"/>
    </location>
</feature>
<evidence type="ECO:0000256" key="5">
    <source>
        <dbReference type="SAM" id="Coils"/>
    </source>
</evidence>
<feature type="compositionally biased region" description="Low complexity" evidence="6">
    <location>
        <begin position="914"/>
        <end position="924"/>
    </location>
</feature>
<feature type="compositionally biased region" description="Pro residues" evidence="6">
    <location>
        <begin position="897"/>
        <end position="913"/>
    </location>
</feature>
<feature type="transmembrane region" description="Helical" evidence="7">
    <location>
        <begin position="277"/>
        <end position="295"/>
    </location>
</feature>
<feature type="transmembrane region" description="Helical" evidence="7">
    <location>
        <begin position="167"/>
        <end position="187"/>
    </location>
</feature>
<protein>
    <recommendedName>
        <fullName evidence="10">Solute carrier family 22 member 23</fullName>
    </recommendedName>
</protein>
<feature type="coiled-coil region" evidence="5">
    <location>
        <begin position="317"/>
        <end position="344"/>
    </location>
</feature>
<dbReference type="GO" id="GO:0016020">
    <property type="term" value="C:membrane"/>
    <property type="evidence" value="ECO:0007669"/>
    <property type="project" value="UniProtKB-SubCell"/>
</dbReference>
<organism evidence="8 9">
    <name type="scientific">Coilia grayii</name>
    <name type="common">Gray's grenadier anchovy</name>
    <dbReference type="NCBI Taxonomy" id="363190"/>
    <lineage>
        <taxon>Eukaryota</taxon>
        <taxon>Metazoa</taxon>
        <taxon>Chordata</taxon>
        <taxon>Craniata</taxon>
        <taxon>Vertebrata</taxon>
        <taxon>Euteleostomi</taxon>
        <taxon>Actinopterygii</taxon>
        <taxon>Neopterygii</taxon>
        <taxon>Teleostei</taxon>
        <taxon>Clupei</taxon>
        <taxon>Clupeiformes</taxon>
        <taxon>Clupeoidei</taxon>
        <taxon>Engraulidae</taxon>
        <taxon>Coilinae</taxon>
        <taxon>Coilia</taxon>
    </lineage>
</organism>
<evidence type="ECO:0000313" key="8">
    <source>
        <dbReference type="EMBL" id="KAL2097276.1"/>
    </source>
</evidence>
<feature type="transmembrane region" description="Helical" evidence="7">
    <location>
        <begin position="472"/>
        <end position="494"/>
    </location>
</feature>
<dbReference type="InterPro" id="IPR005828">
    <property type="entry name" value="MFS_sugar_transport-like"/>
</dbReference>
<feature type="region of interest" description="Disordered" evidence="6">
    <location>
        <begin position="891"/>
        <end position="928"/>
    </location>
</feature>
<keyword evidence="5" id="KW-0175">Coiled coil</keyword>
<feature type="transmembrane region" description="Helical" evidence="7">
    <location>
        <begin position="221"/>
        <end position="239"/>
    </location>
</feature>
<keyword evidence="2 7" id="KW-0812">Transmembrane</keyword>
<sequence length="1010" mass="108047">MCETAMAVAQLETDDHQPENGFVSPETTSPGLLSRIDGCVLPFLGGFGKYQKQLIVLTWIPALFIGFSQFSDSFLLAQPNSTCVLPTINSSNLTLSPSSLFNGQNNSRVSAPYLSPNGTRHNNTDDAHCRQHCTQWKYDMHMGLQENVVTKWNLVCGSKRKVHIAKFSLLVGSIFGYLVMGILADWFGRHPVLIISVFFMLVFGLTVAFSVNVPMFSTLRFFEGFCLAGITLSLYVLRIELCLPGWRFSMTMVANFVVVGGQLLMPGLAALCRDWQVLQALIICPLVLMLSYIWLLPESLRWLLATQQFCRSKWLIARIAKKNKANLESEADDLLTELHQAQQKKPKKTCIVKMVGTRNLWKNIVVLCVNSLTGYGIHHCFARSMMYQEGQETTMFHNFYADYYVMAGIAVASCIALCPAVGLMGRRGGLLMFMIVTALASLLQLGLLNLLGKYSDHLNIEQSDTLKSNFSVAFSIIGMFSSHAVSNLSIFFCAEITPTVIRGGGLGLVLASAGFGMLTAPIMELHDQKGYFLHHVIFACCTLICIICILLLPETRYQPLPETLADGESYTRQPLLPPRKPGEQHLLLTKPESRASEYSRVHDTPLHEAAAMAVSTMDSTASSAIDLTLPSILIEEDVPVHAAEDGMPNLNVKPLAIEDAELGPTTPAAGTAEQSPEGDTTTEDHAIPDADGKERPPSDTTEPIELTSIEPELPLDSSTPLLISSIRAPKESPPSHPPAPDLISTLSTASPDRDPVAPAKTDSPTLAPVTDSVPVAKRDSPGPDLIESSSPHPIAHDTLVNDSSLVIVNSPAHVANDHSLIPDVEIDVPFVNDTVASPAAASASHSLTDLALSPAHPVNDCLAPPITDCSTSPVVDSVPLTLVDSPVPPLTDSLPAAIPPVPSPSPSPPPPPSRDSISPSITPPMMTVGDHTAVIPLSTSPCHASAAAPLLPVVDSTTPLVTGTVQAPTADSPSPPGTPPPFSMDCTVSSPIDSGLTAADAATANGVASS</sequence>
<feature type="compositionally biased region" description="Basic and acidic residues" evidence="6">
    <location>
        <begin position="682"/>
        <end position="697"/>
    </location>
</feature>
<gene>
    <name evidence="8" type="ORF">ACEWY4_006483</name>
</gene>
<feature type="region of interest" description="Disordered" evidence="6">
    <location>
        <begin position="963"/>
        <end position="993"/>
    </location>
</feature>
<evidence type="ECO:0000256" key="3">
    <source>
        <dbReference type="ARBA" id="ARBA00022989"/>
    </source>
</evidence>
<reference evidence="8 9" key="1">
    <citation type="submission" date="2024-09" db="EMBL/GenBank/DDBJ databases">
        <title>A chromosome-level genome assembly of Gray's grenadier anchovy, Coilia grayii.</title>
        <authorList>
            <person name="Fu Z."/>
        </authorList>
    </citation>
    <scope>NUCLEOTIDE SEQUENCE [LARGE SCALE GENOMIC DNA]</scope>
    <source>
        <strain evidence="8">G4</strain>
        <tissue evidence="8">Muscle</tissue>
    </source>
</reference>
<keyword evidence="9" id="KW-1185">Reference proteome</keyword>